<protein>
    <submittedName>
        <fullName evidence="1">Uncharacterized protein</fullName>
    </submittedName>
</protein>
<gene>
    <name evidence="1" type="ORF">EANT1437_LOCUS1575</name>
</gene>
<sequence length="104" mass="12145">MQGLFNFLIFIRPRASKIRKENPQIWYVCALVKAIFNKKKCVQQNQANNLSREEFAKISQGTTRRKTRRDSLNIIDLECIGSVLEKIAISDDDDSTYNEHNLKR</sequence>
<accession>A0A7S2VZN9</accession>
<dbReference type="EMBL" id="HBHI01003125">
    <property type="protein sequence ID" value="CAD9657774.1"/>
    <property type="molecule type" value="Transcribed_RNA"/>
</dbReference>
<organism evidence="1">
    <name type="scientific">Eucampia antarctica</name>
    <dbReference type="NCBI Taxonomy" id="49252"/>
    <lineage>
        <taxon>Eukaryota</taxon>
        <taxon>Sar</taxon>
        <taxon>Stramenopiles</taxon>
        <taxon>Ochrophyta</taxon>
        <taxon>Bacillariophyta</taxon>
        <taxon>Mediophyceae</taxon>
        <taxon>Biddulphiophycidae</taxon>
        <taxon>Hemiaulales</taxon>
        <taxon>Hemiaulaceae</taxon>
        <taxon>Eucampia</taxon>
    </lineage>
</organism>
<name>A0A7S2VZN9_9STRA</name>
<evidence type="ECO:0000313" key="1">
    <source>
        <dbReference type="EMBL" id="CAD9657774.1"/>
    </source>
</evidence>
<reference evidence="1" key="1">
    <citation type="submission" date="2021-01" db="EMBL/GenBank/DDBJ databases">
        <authorList>
            <person name="Corre E."/>
            <person name="Pelletier E."/>
            <person name="Niang G."/>
            <person name="Scheremetjew M."/>
            <person name="Finn R."/>
            <person name="Kale V."/>
            <person name="Holt S."/>
            <person name="Cochrane G."/>
            <person name="Meng A."/>
            <person name="Brown T."/>
            <person name="Cohen L."/>
        </authorList>
    </citation>
    <scope>NUCLEOTIDE SEQUENCE</scope>
    <source>
        <strain evidence="1">CCMP1452</strain>
    </source>
</reference>
<dbReference type="AlphaFoldDB" id="A0A7S2VZN9"/>
<proteinExistence type="predicted"/>